<name>A0A8H4FE27_COLGL</name>
<dbReference type="EMBL" id="WVTB01000095">
    <property type="protein sequence ID" value="KAF3798441.1"/>
    <property type="molecule type" value="Genomic_DNA"/>
</dbReference>
<reference evidence="1" key="2">
    <citation type="submission" date="2020-03" db="EMBL/GenBank/DDBJ databases">
        <authorList>
            <person name="Fu F.-F."/>
            <person name="Chen J."/>
        </authorList>
    </citation>
    <scope>NUCLEOTIDE SEQUENCE</scope>
    <source>
        <strain evidence="1">Lc1</strain>
    </source>
</reference>
<sequence length="151" mass="17438">MIDRCSGLVDGLSRLHQYETGAKDQTEPPKNECLAPNVVLVDGKDSGRPGLLYGRHDFGLSEVNSRSSKLKRRSRVPNSPDLPPPLVRLEEEIHQTIIRHMDPCVFLSRIRRLDARWVQGRIITTVDMRFEIQNPLYIYKRLSIPLYLNYL</sequence>
<proteinExistence type="predicted"/>
<organism evidence="1 2">
    <name type="scientific">Colletotrichum gloeosporioides</name>
    <name type="common">Anthracnose fungus</name>
    <name type="synonym">Glomerella cingulata</name>
    <dbReference type="NCBI Taxonomy" id="474922"/>
    <lineage>
        <taxon>Eukaryota</taxon>
        <taxon>Fungi</taxon>
        <taxon>Dikarya</taxon>
        <taxon>Ascomycota</taxon>
        <taxon>Pezizomycotina</taxon>
        <taxon>Sordariomycetes</taxon>
        <taxon>Hypocreomycetidae</taxon>
        <taxon>Glomerellales</taxon>
        <taxon>Glomerellaceae</taxon>
        <taxon>Colletotrichum</taxon>
        <taxon>Colletotrichum gloeosporioides species complex</taxon>
    </lineage>
</organism>
<dbReference type="RefSeq" id="XP_045257601.1">
    <property type="nucleotide sequence ID" value="XM_045413040.1"/>
</dbReference>
<keyword evidence="2" id="KW-1185">Reference proteome</keyword>
<reference evidence="1" key="1">
    <citation type="journal article" date="2020" name="Phytopathology">
        <title>Genome sequence and comparative analysis of Colletotrichum gloeosporioides isolated from Liriodendron leaves.</title>
        <authorList>
            <person name="Fu F.F."/>
            <person name="Hao Z."/>
            <person name="Wang P."/>
            <person name="Lu Y."/>
            <person name="Xue L.J."/>
            <person name="Wei G."/>
            <person name="Tian Y."/>
            <person name="Baishi H."/>
            <person name="Xu H."/>
            <person name="Shi J."/>
            <person name="Cheng T."/>
            <person name="Wang G."/>
            <person name="Yi Y."/>
            <person name="Chen J."/>
        </authorList>
    </citation>
    <scope>NUCLEOTIDE SEQUENCE</scope>
    <source>
        <strain evidence="1">Lc1</strain>
    </source>
</reference>
<gene>
    <name evidence="1" type="ORF">GCG54_00013181</name>
</gene>
<evidence type="ECO:0000313" key="2">
    <source>
        <dbReference type="Proteomes" id="UP000613401"/>
    </source>
</evidence>
<accession>A0A8H4FE27</accession>
<dbReference type="Proteomes" id="UP000613401">
    <property type="component" value="Unassembled WGS sequence"/>
</dbReference>
<evidence type="ECO:0000313" key="1">
    <source>
        <dbReference type="EMBL" id="KAF3798441.1"/>
    </source>
</evidence>
<dbReference type="GeneID" id="69020297"/>
<comment type="caution">
    <text evidence="1">The sequence shown here is derived from an EMBL/GenBank/DDBJ whole genome shotgun (WGS) entry which is preliminary data.</text>
</comment>
<protein>
    <submittedName>
        <fullName evidence="1">Uncharacterized protein</fullName>
    </submittedName>
</protein>
<dbReference type="AlphaFoldDB" id="A0A8H4FE27"/>